<dbReference type="AlphaFoldDB" id="A0AAT9FRL7"/>
<accession>A0AAT9FRL7</accession>
<protein>
    <submittedName>
        <fullName evidence="2">Uncharacterized protein</fullName>
    </submittedName>
</protein>
<keyword evidence="1" id="KW-1133">Transmembrane helix</keyword>
<dbReference type="KEGG" id="osu:NT6N_36890"/>
<evidence type="ECO:0000256" key="1">
    <source>
        <dbReference type="SAM" id="Phobius"/>
    </source>
</evidence>
<reference evidence="2" key="1">
    <citation type="submission" date="2024-07" db="EMBL/GenBank/DDBJ databases">
        <title>Complete genome sequence of Verrucomicrobiaceae bacterium NT6N.</title>
        <authorList>
            <person name="Huang C."/>
            <person name="Takami H."/>
            <person name="Hamasaki K."/>
        </authorList>
    </citation>
    <scope>NUCLEOTIDE SEQUENCE</scope>
    <source>
        <strain evidence="2">NT6N</strain>
    </source>
</reference>
<keyword evidence="1" id="KW-0472">Membrane</keyword>
<evidence type="ECO:0000313" key="2">
    <source>
        <dbReference type="EMBL" id="BDS08649.1"/>
    </source>
</evidence>
<dbReference type="EMBL" id="AP026866">
    <property type="protein sequence ID" value="BDS08649.1"/>
    <property type="molecule type" value="Genomic_DNA"/>
</dbReference>
<proteinExistence type="predicted"/>
<gene>
    <name evidence="2" type="ORF">NT6N_36890</name>
</gene>
<sequence>MYLQMELRGINLGIMRNVNYKSSRGRGSRQGFALVATISVMVLMVLIALAMLSLSVITSREATRDSAREEAKANARMALMLALGELQKSVGPDQRITASASILDPDKSPQTEEYSTFPNPYWTGVWRSDDVMEPSDYEARKTDLFENWLVSLRDPAEALNFDKASTKLVDDNVVTMLGKGTTGEESDDSRDVEAEIISLAGRDGIAWWVADESVKARLNLPAFPEANAKTPVLQAQLQSAPVSGSRMAESLEWLNSATTVDAEREDVQRLVTLRTLSSHPENADGKPASFHDFTTTAMSVPVDVRDGGMKWDLSRLFGNDELPTAYKSSARMQIGNISLPTEKPLYEAGNPQGAFPSWQRLADYHRLSQFVEWEDKLPFIAYQNGGGNSNWNKLRSMHCQPPLPVLVRMQLFFSLAESNGRIGLVIEPVCTFWNPYNVEIRIPYNSGVMRLYSWWPSVQITVNRGSKGSRTPDLTGYGTAVFQYSAAAGPNAHMGFDIGGMTMKPGETVVYSDTNNAPRLWNNRFAQYGVSIEGRPGWSETGGLLGYNAYGTSYGDPVSGAETMTVTAVFNANPTQYGGHFSQGKHLLFHRLIMHEAGPGVDKFADPDTYRGIQAFGIHDVNTSEYRKTLHTNGIITRNGIRGAALLGGKKEPLFVIDMAARTEQKGDTRAVPTTDPEVLPYLHTSWSHGSIIGNDTLDESEKQTSYWQASVYKVADWDDQAVEIEPNSDRGFFGSGNTAETGVNFVTMKEIPTREPLSLAAYRNFDILYNPYINKLGYGKRSDASDYSADPATSFIIGGGHAHPLVGRSEVVRSNAIKSKVDGRRYDYFDHAYLANWTLFDRYFHSGLPPLWTDVYQEKSASERNTELREIVEGDSREHVANPRFVWKKGGAEKAVELIVDPETGHERVAERLTFAGFNVNSTSVEAWRTFLGAMQAVEVPRTSGDALAPGMAENYPDETAAFPRQQLANDLLDDAVLMTAVGAKKKSLLWNGFRALNDEEIETLAESIVEQVKIRGPFFSMADFVNRRISTSASDSQATTGASKAFNLAATSALQSAIDASELNEKEFSIKEDKGNGAFANDDAASGLRAAGAPSFLMQGDLLQALGPAMTVRGDTFTIRAYGESKDARGNVLARVWCEAVVQRGHEYVSSDNEVHQSGEDLTEMNKLFGRKLSIVSFRWLGTNEV</sequence>
<feature type="transmembrane region" description="Helical" evidence="1">
    <location>
        <begin position="31"/>
        <end position="54"/>
    </location>
</feature>
<keyword evidence="1" id="KW-0812">Transmembrane</keyword>
<name>A0AAT9FRL7_9BACT</name>
<organism evidence="2">
    <name type="scientific">Oceaniferula spumae</name>
    <dbReference type="NCBI Taxonomy" id="2979115"/>
    <lineage>
        <taxon>Bacteria</taxon>
        <taxon>Pseudomonadati</taxon>
        <taxon>Verrucomicrobiota</taxon>
        <taxon>Verrucomicrobiia</taxon>
        <taxon>Verrucomicrobiales</taxon>
        <taxon>Verrucomicrobiaceae</taxon>
        <taxon>Oceaniferula</taxon>
    </lineage>
</organism>